<dbReference type="AlphaFoldDB" id="A0A1G9BTK8"/>
<feature type="domain" description="Inner membrane protein YgaP-like transmembrane" evidence="2">
    <location>
        <begin position="1"/>
        <end position="61"/>
    </location>
</feature>
<reference evidence="3 4" key="1">
    <citation type="submission" date="2016-10" db="EMBL/GenBank/DDBJ databases">
        <authorList>
            <person name="de Groot N.N."/>
        </authorList>
    </citation>
    <scope>NUCLEOTIDE SEQUENCE [LARGE SCALE GENOMIC DNA]</scope>
    <source>
        <strain evidence="3 4">CGMCC 1.6133</strain>
    </source>
</reference>
<keyword evidence="1" id="KW-0472">Membrane</keyword>
<dbReference type="STRING" id="376427.SAMN04487954_11654"/>
<gene>
    <name evidence="3" type="ORF">SAMN04487954_11654</name>
</gene>
<keyword evidence="4" id="KW-1185">Reference proteome</keyword>
<dbReference type="RefSeq" id="WP_089688342.1">
    <property type="nucleotide sequence ID" value="NZ_FNES01000016.1"/>
</dbReference>
<name>A0A1G9BTK8_9GAMM</name>
<sequence length="63" mass="6648">MKSNVGGIDKIARIAVGIVLILLALTGTIGVWGWIGVVPLATGLFNFCPAYKLFGISTCKLKQ</sequence>
<dbReference type="Pfam" id="PF11127">
    <property type="entry name" value="YgaP-like_TM"/>
    <property type="match status" value="1"/>
</dbReference>
<dbReference type="Proteomes" id="UP000198525">
    <property type="component" value="Unassembled WGS sequence"/>
</dbReference>
<evidence type="ECO:0000313" key="4">
    <source>
        <dbReference type="Proteomes" id="UP000198525"/>
    </source>
</evidence>
<accession>A0A1G9BTK8</accession>
<evidence type="ECO:0000313" key="3">
    <source>
        <dbReference type="EMBL" id="SDK42733.1"/>
    </source>
</evidence>
<protein>
    <recommendedName>
        <fullName evidence="2">Inner membrane protein YgaP-like transmembrane domain-containing protein</fullName>
    </recommendedName>
</protein>
<evidence type="ECO:0000259" key="2">
    <source>
        <dbReference type="Pfam" id="PF11127"/>
    </source>
</evidence>
<proteinExistence type="predicted"/>
<dbReference type="EMBL" id="FNES01000016">
    <property type="protein sequence ID" value="SDK42733.1"/>
    <property type="molecule type" value="Genomic_DNA"/>
</dbReference>
<evidence type="ECO:0000256" key="1">
    <source>
        <dbReference type="SAM" id="Phobius"/>
    </source>
</evidence>
<keyword evidence="1" id="KW-1133">Transmembrane helix</keyword>
<feature type="transmembrane region" description="Helical" evidence="1">
    <location>
        <begin position="12"/>
        <end position="35"/>
    </location>
</feature>
<dbReference type="InterPro" id="IPR021309">
    <property type="entry name" value="YgaP-like_TM"/>
</dbReference>
<organism evidence="3 4">
    <name type="scientific">Billgrantia gudaonensis</name>
    <dbReference type="NCBI Taxonomy" id="376427"/>
    <lineage>
        <taxon>Bacteria</taxon>
        <taxon>Pseudomonadati</taxon>
        <taxon>Pseudomonadota</taxon>
        <taxon>Gammaproteobacteria</taxon>
        <taxon>Oceanospirillales</taxon>
        <taxon>Halomonadaceae</taxon>
        <taxon>Billgrantia</taxon>
    </lineage>
</organism>
<keyword evidence="1" id="KW-0812">Transmembrane</keyword>